<evidence type="ECO:0000256" key="1">
    <source>
        <dbReference type="PIRSR" id="PIRSR640198-1"/>
    </source>
</evidence>
<dbReference type="PANTHER" id="PTHR13504:SF38">
    <property type="entry name" value="FIDO DOMAIN-CONTAINING PROTEIN"/>
    <property type="match status" value="1"/>
</dbReference>
<dbReference type="InterPro" id="IPR036597">
    <property type="entry name" value="Fido-like_dom_sf"/>
</dbReference>
<keyword evidence="2" id="KW-0547">Nucleotide-binding</keyword>
<dbReference type="Gene3D" id="1.10.3290.10">
    <property type="entry name" value="Fido-like domain"/>
    <property type="match status" value="1"/>
</dbReference>
<evidence type="ECO:0000313" key="5">
    <source>
        <dbReference type="Proteomes" id="UP000291117"/>
    </source>
</evidence>
<feature type="domain" description="Fido" evidence="3">
    <location>
        <begin position="238"/>
        <end position="385"/>
    </location>
</feature>
<evidence type="ECO:0000256" key="2">
    <source>
        <dbReference type="PIRSR" id="PIRSR640198-2"/>
    </source>
</evidence>
<dbReference type="RefSeq" id="WP_131610357.1">
    <property type="nucleotide sequence ID" value="NZ_SJSM01000011.1"/>
</dbReference>
<dbReference type="Pfam" id="PF02661">
    <property type="entry name" value="Fic"/>
    <property type="match status" value="1"/>
</dbReference>
<organism evidence="4 5">
    <name type="scientific">Pedobacter hiemivivus</name>
    <dbReference type="NCBI Taxonomy" id="2530454"/>
    <lineage>
        <taxon>Bacteria</taxon>
        <taxon>Pseudomonadati</taxon>
        <taxon>Bacteroidota</taxon>
        <taxon>Sphingobacteriia</taxon>
        <taxon>Sphingobacteriales</taxon>
        <taxon>Sphingobacteriaceae</taxon>
        <taxon>Pedobacter</taxon>
    </lineage>
</organism>
<reference evidence="4 5" key="1">
    <citation type="submission" date="2019-02" db="EMBL/GenBank/DDBJ databases">
        <title>Pedobacter sp. RP-3-8 sp. nov., isolated from Arctic soil.</title>
        <authorList>
            <person name="Dahal R.H."/>
        </authorList>
    </citation>
    <scope>NUCLEOTIDE SEQUENCE [LARGE SCALE GENOMIC DNA]</scope>
    <source>
        <strain evidence="4 5">RP-3-8</strain>
    </source>
</reference>
<proteinExistence type="predicted"/>
<keyword evidence="2" id="KW-0067">ATP-binding</keyword>
<dbReference type="SUPFAM" id="SSF140931">
    <property type="entry name" value="Fic-like"/>
    <property type="match status" value="1"/>
</dbReference>
<accession>A0A4R0N4F5</accession>
<evidence type="ECO:0000259" key="3">
    <source>
        <dbReference type="PROSITE" id="PS51459"/>
    </source>
</evidence>
<dbReference type="PANTHER" id="PTHR13504">
    <property type="entry name" value="FIDO DOMAIN-CONTAINING PROTEIN DDB_G0283145"/>
    <property type="match status" value="1"/>
</dbReference>
<dbReference type="InterPro" id="IPR003812">
    <property type="entry name" value="Fido"/>
</dbReference>
<feature type="active site" evidence="1">
    <location>
        <position position="322"/>
    </location>
</feature>
<feature type="binding site" evidence="2">
    <location>
        <begin position="326"/>
        <end position="333"/>
    </location>
    <ligand>
        <name>ATP</name>
        <dbReference type="ChEBI" id="CHEBI:30616"/>
    </ligand>
</feature>
<comment type="caution">
    <text evidence="4">The sequence shown here is derived from an EMBL/GenBank/DDBJ whole genome shotgun (WGS) entry which is preliminary data.</text>
</comment>
<dbReference type="Proteomes" id="UP000291117">
    <property type="component" value="Unassembled WGS sequence"/>
</dbReference>
<sequence>MANQPAGNLWLYQHFKMSSFRLTHRSYIGTRDKIDIVENGIVEQTYGPKYQPSLDIPLFHLEFAFKYDDLNLNFLKAVFKLLSREEVEDYVNGKVSGVNNRRIGYLYEWLIGEEIALKQRIAGNYIDLLDDEKYITGLSLKITKWKINDNLLGNQDFCPIIRKSNTLTRELEKDLKNQIEKLKETYSPDIFHRAAQYLFRKETKSSYAIENEKPSSDRMNRFVALLSKAGTQHIDELLSESNLMYLQNAIVDPRFAAKGFRDFQNYIGATGFRMEEIIHFICPPPQYVTSLMNGIHSCYHKIKEIPGQLQATVIAFGFVFVHPFDDGNGRLHRFLIHDMLTRSGIVQEGIIIPVSAHMLNYMPDYDRALEDFSKPLMQRIKYKKTDEGEIEVLNNADIEDYFRYPDFTYQATYLAQTINETVTEDMTGELQFLERYDELKKSIQGIVDMPDKYIDQIIIFLHQNKGIFPNRRKKEFDKLTAQEFLEMEASYMNIFEKIY</sequence>
<dbReference type="AlphaFoldDB" id="A0A4R0N4F5"/>
<dbReference type="GO" id="GO:0005524">
    <property type="term" value="F:ATP binding"/>
    <property type="evidence" value="ECO:0007669"/>
    <property type="project" value="UniProtKB-KW"/>
</dbReference>
<dbReference type="OrthoDB" id="9814400at2"/>
<name>A0A4R0N4F5_9SPHI</name>
<keyword evidence="5" id="KW-1185">Reference proteome</keyword>
<dbReference type="EMBL" id="SJSM01000011">
    <property type="protein sequence ID" value="TCC94705.1"/>
    <property type="molecule type" value="Genomic_DNA"/>
</dbReference>
<dbReference type="PROSITE" id="PS51459">
    <property type="entry name" value="FIDO"/>
    <property type="match status" value="1"/>
</dbReference>
<dbReference type="InterPro" id="IPR040198">
    <property type="entry name" value="Fido_containing"/>
</dbReference>
<gene>
    <name evidence="4" type="ORF">EZ444_17055</name>
</gene>
<evidence type="ECO:0000313" key="4">
    <source>
        <dbReference type="EMBL" id="TCC94705.1"/>
    </source>
</evidence>
<protein>
    <submittedName>
        <fullName evidence="4">Fic family protein</fullName>
    </submittedName>
</protein>